<protein>
    <submittedName>
        <fullName evidence="2">Uncharacterized protein</fullName>
    </submittedName>
</protein>
<accession>A0A367YU90</accession>
<dbReference type="Proteomes" id="UP000252770">
    <property type="component" value="Unassembled WGS sequence"/>
</dbReference>
<keyword evidence="3" id="KW-1185">Reference proteome</keyword>
<sequence length="92" mass="9548">MRAPTARLGIRSWLQCVAVGSLTPSRQTTDSWAGSATPTASARACTAAASSAASTSTAVAPSARQRAGPWSRPSRVMSYQRGVAPREERASV</sequence>
<dbReference type="AlphaFoldDB" id="A0A367YU90"/>
<evidence type="ECO:0000313" key="3">
    <source>
        <dbReference type="Proteomes" id="UP000252770"/>
    </source>
</evidence>
<reference evidence="2 3" key="1">
    <citation type="submission" date="2018-07" db="EMBL/GenBank/DDBJ databases">
        <title>Desertimonas flava gen. nov. sp. nov.</title>
        <authorList>
            <person name="Liu S."/>
        </authorList>
    </citation>
    <scope>NUCLEOTIDE SEQUENCE [LARGE SCALE GENOMIC DNA]</scope>
    <source>
        <strain evidence="2 3">16Sb5-5</strain>
    </source>
</reference>
<gene>
    <name evidence="2" type="ORF">DT076_10720</name>
</gene>
<organism evidence="2 3">
    <name type="scientific">Desertihabitans brevis</name>
    <dbReference type="NCBI Taxonomy" id="2268447"/>
    <lineage>
        <taxon>Bacteria</taxon>
        <taxon>Bacillati</taxon>
        <taxon>Actinomycetota</taxon>
        <taxon>Actinomycetes</taxon>
        <taxon>Propionibacteriales</taxon>
        <taxon>Propionibacteriaceae</taxon>
        <taxon>Desertihabitans</taxon>
    </lineage>
</organism>
<name>A0A367YU90_9ACTN</name>
<feature type="compositionally biased region" description="Low complexity" evidence="1">
    <location>
        <begin position="52"/>
        <end position="63"/>
    </location>
</feature>
<dbReference type="EMBL" id="QOUI01000006">
    <property type="protein sequence ID" value="RCK69360.1"/>
    <property type="molecule type" value="Genomic_DNA"/>
</dbReference>
<evidence type="ECO:0000313" key="2">
    <source>
        <dbReference type="EMBL" id="RCK69360.1"/>
    </source>
</evidence>
<evidence type="ECO:0000256" key="1">
    <source>
        <dbReference type="SAM" id="MobiDB-lite"/>
    </source>
</evidence>
<comment type="caution">
    <text evidence="2">The sequence shown here is derived from an EMBL/GenBank/DDBJ whole genome shotgun (WGS) entry which is preliminary data.</text>
</comment>
<proteinExistence type="predicted"/>
<feature type="region of interest" description="Disordered" evidence="1">
    <location>
        <begin position="52"/>
        <end position="92"/>
    </location>
</feature>